<accession>A0A1M7YHG6</accession>
<dbReference type="Gene3D" id="2.30.30.40">
    <property type="entry name" value="SH3 Domains"/>
    <property type="match status" value="1"/>
</dbReference>
<dbReference type="RefSeq" id="WP_084558734.1">
    <property type="nucleotide sequence ID" value="NZ_FRFD01000010.1"/>
</dbReference>
<sequence length="727" mass="76522">MKNKKVISMLLTLCLIFYTITTSPYIVNAAAAKKITLNVKTFTLQVGESKSIKAAVTPSGSSGKVKWTSSNKKVAVVSSAGKVKAVAAGTALIKASLSNGKSASCKVTVKEKKVTVKSITLNKTKAEITLDDTLTLSALVVPANAGDRDISWSSSDEDVAFVDDEGTVFPMDEGTAIITAQTGNGVKSSCTVTVLANGEIQTSVTLDSTSITLGVGDEKHLNARIAPEDSEDDALFWDSSNEGVAQVDNDGNILATGAGTAEITVSLPNGKQAECLVTVKANLTPTPTVTPSPKATPTPTATPSPKATPTPTATPSPKVTPTPTAAPSPTPTPTPAPAASSSRISLPGQYYTLALKDNTGLVMDVTGAGQKNGTAVQVYSSNQTPAQQWYVENHDDGTVSLIAGCATTKVLDIMRTNNSTTGALKSGCKVDIYDHNDYPAQHFYIEQFGDGSCVLRLASNTGIVVQASSASQSAALVAGSYDVNNSLQRWYITPAVPAAVTEKEAYVYNTGGQGVFVRSSASTSANSIGGFKEGQKVTVIGDIQNGWYKVRGTDRNTGGTVEGYSHGDYITFNNPGSGADTGSVSFTIRTTAPASSDYHYYSNQNIYYASGWGMPNCTAYAWGRIWEIYGKQLPGGYFTHNACTWWSDNISSGKYKYGSEARVGAIAVWNTNLPYSDGAGHVAVVEKIENGTVYVSQSVYGGYTFKYSAIANTGYLLGYIYIDQPNY</sequence>
<dbReference type="SMART" id="SM00458">
    <property type="entry name" value="RICIN"/>
    <property type="match status" value="1"/>
</dbReference>
<dbReference type="InterPro" id="IPR007921">
    <property type="entry name" value="CHAP_dom"/>
</dbReference>
<feature type="region of interest" description="Disordered" evidence="3">
    <location>
        <begin position="284"/>
        <end position="343"/>
    </location>
</feature>
<dbReference type="PROSITE" id="PS51781">
    <property type="entry name" value="SH3B"/>
    <property type="match status" value="1"/>
</dbReference>
<dbReference type="SMART" id="SM00635">
    <property type="entry name" value="BID_2"/>
    <property type="match status" value="3"/>
</dbReference>
<dbReference type="STRING" id="1121345.SAMN02745217_03497"/>
<feature type="compositionally biased region" description="Pro residues" evidence="3">
    <location>
        <begin position="288"/>
        <end position="336"/>
    </location>
</feature>
<dbReference type="PROSITE" id="PS50231">
    <property type="entry name" value="RICIN_B_LECTIN"/>
    <property type="match status" value="1"/>
</dbReference>
<dbReference type="PANTHER" id="PTHR15124">
    <property type="entry name" value="SELENOPROTEIN W"/>
    <property type="match status" value="1"/>
</dbReference>
<dbReference type="OrthoDB" id="1976592at2"/>
<dbReference type="Gene3D" id="2.60.40.1080">
    <property type="match status" value="3"/>
</dbReference>
<comment type="catalytic activity">
    <reaction evidence="1">
        <text>Hydrolyzes the link between N-acetylmuramoyl residues and L-amino acid residues in certain cell-wall glycopeptides.</text>
        <dbReference type="EC" id="3.5.1.28"/>
    </reaction>
</comment>
<dbReference type="InterPro" id="IPR051441">
    <property type="entry name" value="SelW_related"/>
</dbReference>
<feature type="domain" description="SH3b" evidence="5">
    <location>
        <begin position="502"/>
        <end position="574"/>
    </location>
</feature>
<evidence type="ECO:0000313" key="6">
    <source>
        <dbReference type="EMBL" id="SHO52085.1"/>
    </source>
</evidence>
<evidence type="ECO:0000313" key="7">
    <source>
        <dbReference type="Proteomes" id="UP000184612"/>
    </source>
</evidence>
<keyword evidence="7" id="KW-1185">Reference proteome</keyword>
<evidence type="ECO:0000259" key="4">
    <source>
        <dbReference type="PROSITE" id="PS50911"/>
    </source>
</evidence>
<dbReference type="InterPro" id="IPR035992">
    <property type="entry name" value="Ricin_B-like_lectins"/>
</dbReference>
<feature type="domain" description="Peptidase C51" evidence="4">
    <location>
        <begin position="592"/>
        <end position="721"/>
    </location>
</feature>
<reference evidence="6 7" key="1">
    <citation type="submission" date="2016-12" db="EMBL/GenBank/DDBJ databases">
        <authorList>
            <person name="Song W.-J."/>
            <person name="Kurnit D.M."/>
        </authorList>
    </citation>
    <scope>NUCLEOTIDE SEQUENCE [LARGE SCALE GENOMIC DNA]</scope>
    <source>
        <strain evidence="6 7">DSM 12503</strain>
    </source>
</reference>
<dbReference type="PANTHER" id="PTHR15124:SF27">
    <property type="entry name" value="MIGRATION AND INVASION ENHANCER 1"/>
    <property type="match status" value="1"/>
</dbReference>
<dbReference type="Gene3D" id="3.90.1720.10">
    <property type="entry name" value="endopeptidase domain like (from Nostoc punctiforme)"/>
    <property type="match status" value="1"/>
</dbReference>
<dbReference type="InterPro" id="IPR000772">
    <property type="entry name" value="Ricin_B_lectin"/>
</dbReference>
<dbReference type="SUPFAM" id="SSF49373">
    <property type="entry name" value="Invasin/intimin cell-adhesion fragments"/>
    <property type="match status" value="3"/>
</dbReference>
<dbReference type="InterPro" id="IPR003646">
    <property type="entry name" value="SH3-like_bac-type"/>
</dbReference>
<dbReference type="Pfam" id="PF05257">
    <property type="entry name" value="CHAP"/>
    <property type="match status" value="1"/>
</dbReference>
<evidence type="ECO:0000256" key="2">
    <source>
        <dbReference type="ARBA" id="ARBA00011901"/>
    </source>
</evidence>
<dbReference type="InterPro" id="IPR003343">
    <property type="entry name" value="Big_2"/>
</dbReference>
<dbReference type="Pfam" id="PF14200">
    <property type="entry name" value="RicinB_lectin_2"/>
    <property type="match status" value="1"/>
</dbReference>
<dbReference type="Gene3D" id="2.80.10.50">
    <property type="match status" value="2"/>
</dbReference>
<dbReference type="Pfam" id="PF02368">
    <property type="entry name" value="Big_2"/>
    <property type="match status" value="3"/>
</dbReference>
<dbReference type="PROSITE" id="PS50911">
    <property type="entry name" value="CHAP"/>
    <property type="match status" value="1"/>
</dbReference>
<dbReference type="Proteomes" id="UP000184612">
    <property type="component" value="Unassembled WGS sequence"/>
</dbReference>
<organism evidence="6 7">
    <name type="scientific">Anaerocolumna xylanovorans DSM 12503</name>
    <dbReference type="NCBI Taxonomy" id="1121345"/>
    <lineage>
        <taxon>Bacteria</taxon>
        <taxon>Bacillati</taxon>
        <taxon>Bacillota</taxon>
        <taxon>Clostridia</taxon>
        <taxon>Lachnospirales</taxon>
        <taxon>Lachnospiraceae</taxon>
        <taxon>Anaerocolumna</taxon>
    </lineage>
</organism>
<evidence type="ECO:0000256" key="3">
    <source>
        <dbReference type="SAM" id="MobiDB-lite"/>
    </source>
</evidence>
<dbReference type="AlphaFoldDB" id="A0A1M7YHG6"/>
<proteinExistence type="predicted"/>
<dbReference type="InterPro" id="IPR038765">
    <property type="entry name" value="Papain-like_cys_pep_sf"/>
</dbReference>
<name>A0A1M7YHG6_9FIRM</name>
<dbReference type="CDD" id="cd00161">
    <property type="entry name" value="beta-trefoil_Ricin-like"/>
    <property type="match status" value="1"/>
</dbReference>
<dbReference type="SUPFAM" id="SSF54001">
    <property type="entry name" value="Cysteine proteinases"/>
    <property type="match status" value="1"/>
</dbReference>
<dbReference type="EMBL" id="FRFD01000010">
    <property type="protein sequence ID" value="SHO52085.1"/>
    <property type="molecule type" value="Genomic_DNA"/>
</dbReference>
<dbReference type="GO" id="GO:0008745">
    <property type="term" value="F:N-acetylmuramoyl-L-alanine amidase activity"/>
    <property type="evidence" value="ECO:0007669"/>
    <property type="project" value="UniProtKB-EC"/>
</dbReference>
<evidence type="ECO:0000256" key="1">
    <source>
        <dbReference type="ARBA" id="ARBA00001561"/>
    </source>
</evidence>
<protein>
    <recommendedName>
        <fullName evidence="2">N-acetylmuramoyl-L-alanine amidase</fullName>
        <ecNumber evidence="2">3.5.1.28</ecNumber>
    </recommendedName>
</protein>
<dbReference type="EC" id="3.5.1.28" evidence="2"/>
<evidence type="ECO:0000259" key="5">
    <source>
        <dbReference type="PROSITE" id="PS51781"/>
    </source>
</evidence>
<gene>
    <name evidence="6" type="ORF">SAMN02745217_03497</name>
</gene>
<dbReference type="Pfam" id="PF08239">
    <property type="entry name" value="SH3_3"/>
    <property type="match status" value="1"/>
</dbReference>
<dbReference type="InterPro" id="IPR008964">
    <property type="entry name" value="Invasin/intimin_cell_adhesion"/>
</dbReference>
<dbReference type="SUPFAM" id="SSF50370">
    <property type="entry name" value="Ricin B-like lectins"/>
    <property type="match status" value="1"/>
</dbReference>